<dbReference type="InterPro" id="IPR051620">
    <property type="entry name" value="ORF904-like_C"/>
</dbReference>
<dbReference type="AlphaFoldDB" id="A0A918T8U1"/>
<dbReference type="Proteomes" id="UP000646244">
    <property type="component" value="Unassembled WGS sequence"/>
</dbReference>
<reference evidence="3" key="1">
    <citation type="journal article" date="2014" name="Int. J. Syst. Evol. Microbiol.">
        <title>Complete genome sequence of Corynebacterium casei LMG S-19264T (=DSM 44701T), isolated from a smear-ripened cheese.</title>
        <authorList>
            <consortium name="US DOE Joint Genome Institute (JGI-PGF)"/>
            <person name="Walter F."/>
            <person name="Albersmeier A."/>
            <person name="Kalinowski J."/>
            <person name="Ruckert C."/>
        </authorList>
    </citation>
    <scope>NUCLEOTIDE SEQUENCE</scope>
    <source>
        <strain evidence="3">JCM 4633</strain>
    </source>
</reference>
<dbReference type="PANTHER" id="PTHR35372:SF2">
    <property type="entry name" value="SF3 HELICASE DOMAIN-CONTAINING PROTEIN"/>
    <property type="match status" value="1"/>
</dbReference>
<evidence type="ECO:0000256" key="1">
    <source>
        <dbReference type="ARBA" id="ARBA00022801"/>
    </source>
</evidence>
<evidence type="ECO:0000313" key="4">
    <source>
        <dbReference type="Proteomes" id="UP000646244"/>
    </source>
</evidence>
<keyword evidence="1" id="KW-0378">Hydrolase</keyword>
<evidence type="ECO:0000259" key="2">
    <source>
        <dbReference type="SMART" id="SM00943"/>
    </source>
</evidence>
<dbReference type="RefSeq" id="WP_190107645.1">
    <property type="nucleotide sequence ID" value="NZ_BMVB01000001.1"/>
</dbReference>
<protein>
    <recommendedName>
        <fullName evidence="2">DNA primase/polymerase bifunctional N-terminal domain-containing protein</fullName>
    </recommendedName>
</protein>
<comment type="caution">
    <text evidence="3">The sequence shown here is derived from an EMBL/GenBank/DDBJ whole genome shotgun (WGS) entry which is preliminary data.</text>
</comment>
<dbReference type="GO" id="GO:0016787">
    <property type="term" value="F:hydrolase activity"/>
    <property type="evidence" value="ECO:0007669"/>
    <property type="project" value="UniProtKB-KW"/>
</dbReference>
<dbReference type="PANTHER" id="PTHR35372">
    <property type="entry name" value="ATP BINDING PROTEIN-RELATED"/>
    <property type="match status" value="1"/>
</dbReference>
<gene>
    <name evidence="3" type="ORF">GCM10010507_01980</name>
</gene>
<feature type="domain" description="DNA primase/polymerase bifunctional N-terminal" evidence="2">
    <location>
        <begin position="26"/>
        <end position="204"/>
    </location>
</feature>
<evidence type="ECO:0000313" key="3">
    <source>
        <dbReference type="EMBL" id="GHC33191.1"/>
    </source>
</evidence>
<sequence length="311" mass="32996">MTQPTPIPRVGAITNTDTYNPLLVEALHAAGNSWPVFPLIPGDKRPALHGEERCPRTGACLDGHVKWENRATTDPIRIGQCWQTGPFNIGIATGPAGLLVVDLDVPKDKSMKDMPDGMTAFKALCERAGEPLPTTHTVRTPSGGRHLYFHPPCKIRLGNTAGKLASLIDTRGWGGYVLAPGSTTEQGTYEIVEHAPVAPMPEWLTAALTPRRPGTPVTIPAARNASAYAAAALRNEVANVVNAPEGTRNRTLVRAARALGRLVKTGDLARSEVEQALNQGGQACGLGERECIAAITHALNWSIANNPGPAS</sequence>
<dbReference type="CDD" id="cd04859">
    <property type="entry name" value="Prim_Pol"/>
    <property type="match status" value="1"/>
</dbReference>
<dbReference type="SMART" id="SM00943">
    <property type="entry name" value="Prim-Pol"/>
    <property type="match status" value="1"/>
</dbReference>
<name>A0A918T8U1_STRCJ</name>
<organism evidence="3 4">
    <name type="scientific">Streptomyces cinnamoneus</name>
    <name type="common">Streptoverticillium cinnamoneum</name>
    <dbReference type="NCBI Taxonomy" id="53446"/>
    <lineage>
        <taxon>Bacteria</taxon>
        <taxon>Bacillati</taxon>
        <taxon>Actinomycetota</taxon>
        <taxon>Actinomycetes</taxon>
        <taxon>Kitasatosporales</taxon>
        <taxon>Streptomycetaceae</taxon>
        <taxon>Streptomyces</taxon>
        <taxon>Streptomyces cinnamoneus group</taxon>
    </lineage>
</organism>
<reference evidence="3" key="2">
    <citation type="submission" date="2020-09" db="EMBL/GenBank/DDBJ databases">
        <authorList>
            <person name="Sun Q."/>
            <person name="Ohkuma M."/>
        </authorList>
    </citation>
    <scope>NUCLEOTIDE SEQUENCE</scope>
    <source>
        <strain evidence="3">JCM 4633</strain>
    </source>
</reference>
<dbReference type="InterPro" id="IPR015330">
    <property type="entry name" value="DNA_primase/pol_bifunc_N"/>
</dbReference>
<proteinExistence type="predicted"/>
<dbReference type="SUPFAM" id="SSF56747">
    <property type="entry name" value="Prim-pol domain"/>
    <property type="match status" value="1"/>
</dbReference>
<dbReference type="EMBL" id="BMVB01000001">
    <property type="protein sequence ID" value="GHC33191.1"/>
    <property type="molecule type" value="Genomic_DNA"/>
</dbReference>
<accession>A0A918T8U1</accession>
<dbReference type="Pfam" id="PF09250">
    <property type="entry name" value="Prim-Pol"/>
    <property type="match status" value="1"/>
</dbReference>